<sequence>MERQLMIEPPSREPRRLPASWEPPPPPFVKGDCKVVVDGINQEVEMTSHVDTIQTCAKLLA</sequence>
<dbReference type="EMBL" id="EQ974247">
    <property type="protein sequence ID" value="EEF31384.1"/>
    <property type="molecule type" value="Genomic_DNA"/>
</dbReference>
<reference evidence="3" key="1">
    <citation type="journal article" date="2010" name="Nat. Biotechnol.">
        <title>Draft genome sequence of the oilseed species Ricinus communis.</title>
        <authorList>
            <person name="Chan A.P."/>
            <person name="Crabtree J."/>
            <person name="Zhao Q."/>
            <person name="Lorenzi H."/>
            <person name="Orvis J."/>
            <person name="Puiu D."/>
            <person name="Melake-Berhan A."/>
            <person name="Jones K.M."/>
            <person name="Redman J."/>
            <person name="Chen G."/>
            <person name="Cahoon E.B."/>
            <person name="Gedil M."/>
            <person name="Stanke M."/>
            <person name="Haas B.J."/>
            <person name="Wortman J.R."/>
            <person name="Fraser-Liggett C.M."/>
            <person name="Ravel J."/>
            <person name="Rabinowicz P.D."/>
        </authorList>
    </citation>
    <scope>NUCLEOTIDE SEQUENCE [LARGE SCALE GENOMIC DNA]</scope>
    <source>
        <strain evidence="3">cv. Hale</strain>
    </source>
</reference>
<dbReference type="Proteomes" id="UP000008311">
    <property type="component" value="Unassembled WGS sequence"/>
</dbReference>
<feature type="compositionally biased region" description="Basic and acidic residues" evidence="1">
    <location>
        <begin position="1"/>
        <end position="16"/>
    </location>
</feature>
<accession>B9SYC7</accession>
<proteinExistence type="predicted"/>
<dbReference type="InParanoid" id="B9SYC7"/>
<gene>
    <name evidence="2" type="ORF">RCOM_0917400</name>
</gene>
<organism evidence="2 3">
    <name type="scientific">Ricinus communis</name>
    <name type="common">Castor bean</name>
    <dbReference type="NCBI Taxonomy" id="3988"/>
    <lineage>
        <taxon>Eukaryota</taxon>
        <taxon>Viridiplantae</taxon>
        <taxon>Streptophyta</taxon>
        <taxon>Embryophyta</taxon>
        <taxon>Tracheophyta</taxon>
        <taxon>Spermatophyta</taxon>
        <taxon>Magnoliopsida</taxon>
        <taxon>eudicotyledons</taxon>
        <taxon>Gunneridae</taxon>
        <taxon>Pentapetalae</taxon>
        <taxon>rosids</taxon>
        <taxon>fabids</taxon>
        <taxon>Malpighiales</taxon>
        <taxon>Euphorbiaceae</taxon>
        <taxon>Acalyphoideae</taxon>
        <taxon>Acalypheae</taxon>
        <taxon>Ricinus</taxon>
    </lineage>
</organism>
<evidence type="ECO:0000313" key="3">
    <source>
        <dbReference type="Proteomes" id="UP000008311"/>
    </source>
</evidence>
<protein>
    <submittedName>
        <fullName evidence="2">Uncharacterized protein</fullName>
    </submittedName>
</protein>
<feature type="region of interest" description="Disordered" evidence="1">
    <location>
        <begin position="1"/>
        <end position="25"/>
    </location>
</feature>
<evidence type="ECO:0000256" key="1">
    <source>
        <dbReference type="SAM" id="MobiDB-lite"/>
    </source>
</evidence>
<dbReference type="AlphaFoldDB" id="B9SYC7"/>
<keyword evidence="3" id="KW-1185">Reference proteome</keyword>
<name>B9SYC7_RICCO</name>
<evidence type="ECO:0000313" key="2">
    <source>
        <dbReference type="EMBL" id="EEF31384.1"/>
    </source>
</evidence>